<dbReference type="EMBL" id="AZMV01000007">
    <property type="protein sequence ID" value="ETY70902.1"/>
    <property type="molecule type" value="Genomic_DNA"/>
</dbReference>
<dbReference type="PATRIC" id="fig|1435051.3.peg.1753"/>
<name>W4N785_9BIFI</name>
<protein>
    <submittedName>
        <fullName evidence="4">Kinase</fullName>
    </submittedName>
</protein>
<keyword evidence="2 4" id="KW-0418">Kinase</keyword>
<dbReference type="Gene3D" id="3.40.1190.20">
    <property type="match status" value="1"/>
</dbReference>
<dbReference type="STRING" id="1435051.BMOU_1764"/>
<evidence type="ECO:0000256" key="2">
    <source>
        <dbReference type="ARBA" id="ARBA00022777"/>
    </source>
</evidence>
<proteinExistence type="predicted"/>
<dbReference type="GO" id="GO:0005829">
    <property type="term" value="C:cytosol"/>
    <property type="evidence" value="ECO:0007669"/>
    <property type="project" value="TreeGrafter"/>
</dbReference>
<dbReference type="GO" id="GO:0016301">
    <property type="term" value="F:kinase activity"/>
    <property type="evidence" value="ECO:0007669"/>
    <property type="project" value="UniProtKB-KW"/>
</dbReference>
<dbReference type="PANTHER" id="PTHR10584:SF166">
    <property type="entry name" value="RIBOKINASE"/>
    <property type="match status" value="1"/>
</dbReference>
<evidence type="ECO:0000256" key="1">
    <source>
        <dbReference type="ARBA" id="ARBA00022679"/>
    </source>
</evidence>
<dbReference type="InterPro" id="IPR011611">
    <property type="entry name" value="PfkB_dom"/>
</dbReference>
<evidence type="ECO:0000259" key="3">
    <source>
        <dbReference type="Pfam" id="PF00294"/>
    </source>
</evidence>
<dbReference type="Proteomes" id="UP000019155">
    <property type="component" value="Unassembled WGS sequence"/>
</dbReference>
<dbReference type="InterPro" id="IPR029056">
    <property type="entry name" value="Ribokinase-like"/>
</dbReference>
<evidence type="ECO:0000313" key="5">
    <source>
        <dbReference type="Proteomes" id="UP000019155"/>
    </source>
</evidence>
<dbReference type="SUPFAM" id="SSF53613">
    <property type="entry name" value="Ribokinase-like"/>
    <property type="match status" value="1"/>
</dbReference>
<sequence>MKCRGGGKVISLGQVIVDLTMKVARVPTAGCDVFADDVVTSVGASFNTLHAVRRMGVIAEHAGILGTGPWASMIRQALETDGIRHVGRCDTERDSAFCVALTDEGAERTFISTRGAEAFGDVDAFADVRPDSGDVVHVSGYTLAHRTGAGLLDFLARTAEHRRFTALFDPSPIIGQVDDGTFRTLVEYHPIWSCNEREALLVAEQLGLSAHEDGFRGLAMKMADALGSSLVIRVGKEGAWLAGPGGEAELIAGFPVHAVDTNGAGDCHAGVLCAELCGGSGSEEGDSIRQCGGGHRSDATWAGHLSHPKGG</sequence>
<feature type="domain" description="Carbohydrate kinase PfkB" evidence="3">
    <location>
        <begin position="8"/>
        <end position="280"/>
    </location>
</feature>
<dbReference type="RefSeq" id="WP_326928908.1">
    <property type="nucleotide sequence ID" value="NZ_AZMV01000007.1"/>
</dbReference>
<dbReference type="AlphaFoldDB" id="W4N785"/>
<keyword evidence="5" id="KW-1185">Reference proteome</keyword>
<organism evidence="4 5">
    <name type="scientific">Bifidobacterium moukalabense DSM 27321</name>
    <dbReference type="NCBI Taxonomy" id="1435051"/>
    <lineage>
        <taxon>Bacteria</taxon>
        <taxon>Bacillati</taxon>
        <taxon>Actinomycetota</taxon>
        <taxon>Actinomycetes</taxon>
        <taxon>Bifidobacteriales</taxon>
        <taxon>Bifidobacteriaceae</taxon>
        <taxon>Bifidobacterium</taxon>
    </lineage>
</organism>
<accession>W4N785</accession>
<dbReference type="eggNOG" id="COG0524">
    <property type="taxonomic scope" value="Bacteria"/>
</dbReference>
<dbReference type="Pfam" id="PF00294">
    <property type="entry name" value="PfkB"/>
    <property type="match status" value="1"/>
</dbReference>
<gene>
    <name evidence="4" type="ORF">BMOU_1764</name>
</gene>
<dbReference type="PANTHER" id="PTHR10584">
    <property type="entry name" value="SUGAR KINASE"/>
    <property type="match status" value="1"/>
</dbReference>
<keyword evidence="1" id="KW-0808">Transferase</keyword>
<comment type="caution">
    <text evidence="4">The sequence shown here is derived from an EMBL/GenBank/DDBJ whole genome shotgun (WGS) entry which is preliminary data.</text>
</comment>
<evidence type="ECO:0000313" key="4">
    <source>
        <dbReference type="EMBL" id="ETY70902.1"/>
    </source>
</evidence>
<reference evidence="4 5" key="1">
    <citation type="journal article" date="2014" name="Genome Announc.">
        <title>The Genome Sequence of Bifidobacterium moukalabense DSM 27321 Highlights the Close Phylogenetic Relatedness with the Bifidobacterium dentium Taxon.</title>
        <authorList>
            <person name="Lugli G.A."/>
            <person name="Duranti S."/>
            <person name="Milani C."/>
            <person name="Turroni F."/>
            <person name="Viappiani A."/>
            <person name="Mangifesta M."/>
            <person name="van Sinderen D."/>
            <person name="Ventura M."/>
        </authorList>
    </citation>
    <scope>NUCLEOTIDE SEQUENCE [LARGE SCALE GENOMIC DNA]</scope>
    <source>
        <strain evidence="4 5">DSM 27321</strain>
    </source>
</reference>